<protein>
    <recommendedName>
        <fullName evidence="5">DUF3618 domain-containing protein</fullName>
    </recommendedName>
</protein>
<dbReference type="Proteomes" id="UP001501057">
    <property type="component" value="Unassembled WGS sequence"/>
</dbReference>
<evidence type="ECO:0000256" key="1">
    <source>
        <dbReference type="SAM" id="MobiDB-lite"/>
    </source>
</evidence>
<feature type="region of interest" description="Disordered" evidence="1">
    <location>
        <begin position="119"/>
        <end position="164"/>
    </location>
</feature>
<keyword evidence="2" id="KW-1133">Transmembrane helix</keyword>
<dbReference type="EMBL" id="BAAAME010000001">
    <property type="protein sequence ID" value="GAA1724095.1"/>
    <property type="molecule type" value="Genomic_DNA"/>
</dbReference>
<sequence length="164" mass="17545">MPLRRKKKTVRDQIESTYEDLRALAAEKGPILRDQVVDQVSTKAPIVRDQVVSKLHDGADELRTRLPELHASLYERLPDDVTDRLPEGAKPKKKKSKLKKVAIVGLIAAAGGFAYSKLKGGGSPAPTYTPPPAGPKVDVTKPGPTPVPDAVDELADGAAPDAVK</sequence>
<evidence type="ECO:0000313" key="4">
    <source>
        <dbReference type="Proteomes" id="UP001501057"/>
    </source>
</evidence>
<keyword evidence="2" id="KW-0472">Membrane</keyword>
<evidence type="ECO:0008006" key="5">
    <source>
        <dbReference type="Google" id="ProtNLM"/>
    </source>
</evidence>
<gene>
    <name evidence="3" type="ORF">GCM10009710_01140</name>
</gene>
<evidence type="ECO:0000256" key="2">
    <source>
        <dbReference type="SAM" id="Phobius"/>
    </source>
</evidence>
<proteinExistence type="predicted"/>
<name>A0ABN2JED3_9ACTN</name>
<reference evidence="3 4" key="1">
    <citation type="journal article" date="2019" name="Int. J. Syst. Evol. Microbiol.">
        <title>The Global Catalogue of Microorganisms (GCM) 10K type strain sequencing project: providing services to taxonomists for standard genome sequencing and annotation.</title>
        <authorList>
            <consortium name="The Broad Institute Genomics Platform"/>
            <consortium name="The Broad Institute Genome Sequencing Center for Infectious Disease"/>
            <person name="Wu L."/>
            <person name="Ma J."/>
        </authorList>
    </citation>
    <scope>NUCLEOTIDE SEQUENCE [LARGE SCALE GENOMIC DNA]</scope>
    <source>
        <strain evidence="3 4">JCM 13518</strain>
    </source>
</reference>
<keyword evidence="2" id="KW-0812">Transmembrane</keyword>
<evidence type="ECO:0000313" key="3">
    <source>
        <dbReference type="EMBL" id="GAA1724095.1"/>
    </source>
</evidence>
<feature type="transmembrane region" description="Helical" evidence="2">
    <location>
        <begin position="101"/>
        <end position="118"/>
    </location>
</feature>
<keyword evidence="4" id="KW-1185">Reference proteome</keyword>
<accession>A0ABN2JED3</accession>
<organism evidence="3 4">
    <name type="scientific">Aeromicrobium alkaliterrae</name>
    <dbReference type="NCBI Taxonomy" id="302168"/>
    <lineage>
        <taxon>Bacteria</taxon>
        <taxon>Bacillati</taxon>
        <taxon>Actinomycetota</taxon>
        <taxon>Actinomycetes</taxon>
        <taxon>Propionibacteriales</taxon>
        <taxon>Nocardioidaceae</taxon>
        <taxon>Aeromicrobium</taxon>
    </lineage>
</organism>
<dbReference type="RefSeq" id="WP_344196607.1">
    <property type="nucleotide sequence ID" value="NZ_BAAAME010000001.1"/>
</dbReference>
<comment type="caution">
    <text evidence="3">The sequence shown here is derived from an EMBL/GenBank/DDBJ whole genome shotgun (WGS) entry which is preliminary data.</text>
</comment>